<protein>
    <recommendedName>
        <fullName evidence="6">Glycosyltransferase</fullName>
        <ecNumber evidence="6">2.4.1.-</ecNumber>
    </recommendedName>
</protein>
<evidence type="ECO:0000256" key="3">
    <source>
        <dbReference type="ARBA" id="ARBA00022679"/>
    </source>
</evidence>
<sequence length="592" mass="67257">MEAKQSTVSIFMFPWLAHGHISPYLELAKKLSTRNFKIYLCSTPVNLSSIKRKLSEKYSNSIQLIELHVPPFPDLPPPYHTTKDLPPHLMPTLKKAFDSAEPNFSLLLKAHKPDLLIYDFLQPWAPVVAAEYGIPAVDFITSSVTMTAFMHHLYKDPLITFPFPSIYLRDYDKVEVSHLLNPSKNLDKDKTRCFECLDRSSEIVLIKTFKEVEGKYIDYLSGLVGKKIVPVPLVQDCVDDNDDSGIIGWLEKKERRSTVFVCFGTEYFLSEDEIEEIAYGLEISGVNFVWVVRFPMGANTSVEKAMPRGFVERVGERGMVVEGWAPQVKILLHPSIGGFVSHCGWSSVMEGMKLGSPIIAIPMHLDQPVNARLVEEIGVGMEAVRDKNGVLDRKNVAEVIQKVVVDDSGETVRSKARELSETLSIKGEEDIDGVVEELMRLYSQKKRQDCEINHKDTTELREEKKQNNSNNEEEGNGYNAGVQSADHKVSNGHVSKADEYKMLMDLTDFPNLVALLAFEATQRNNGTKKKKKKKKKRKIEFKLPNNVTVKRRGEGEREREKKRTRRETRRRKNRDGGDGDGRDQWGEGLHLH</sequence>
<dbReference type="GO" id="GO:0008194">
    <property type="term" value="F:UDP-glycosyltransferase activity"/>
    <property type="evidence" value="ECO:0007669"/>
    <property type="project" value="InterPro"/>
</dbReference>
<comment type="caution">
    <text evidence="9">The sequence shown here is derived from an EMBL/GenBank/DDBJ whole genome shotgun (WGS) entry which is preliminary data.</text>
</comment>
<dbReference type="AlphaFoldDB" id="A0A4S4EPB6"/>
<evidence type="ECO:0000313" key="9">
    <source>
        <dbReference type="EMBL" id="THG18571.1"/>
    </source>
</evidence>
<evidence type="ECO:0000256" key="2">
    <source>
        <dbReference type="ARBA" id="ARBA00022676"/>
    </source>
</evidence>
<feature type="compositionally biased region" description="Basic residues" evidence="7">
    <location>
        <begin position="562"/>
        <end position="573"/>
    </location>
</feature>
<dbReference type="InterPro" id="IPR002213">
    <property type="entry name" value="UDP_glucos_trans"/>
</dbReference>
<proteinExistence type="inferred from homology"/>
<feature type="region of interest" description="Disordered" evidence="7">
    <location>
        <begin position="452"/>
        <end position="490"/>
    </location>
</feature>
<feature type="compositionally biased region" description="Basic and acidic residues" evidence="7">
    <location>
        <begin position="574"/>
        <end position="592"/>
    </location>
</feature>
<dbReference type="InterPro" id="IPR058980">
    <property type="entry name" value="Glyco_transf_N"/>
</dbReference>
<dbReference type="Pfam" id="PF00201">
    <property type="entry name" value="UDPGT"/>
    <property type="match status" value="1"/>
</dbReference>
<keyword evidence="10" id="KW-1185">Reference proteome</keyword>
<organism evidence="9 10">
    <name type="scientific">Camellia sinensis var. sinensis</name>
    <name type="common">China tea</name>
    <dbReference type="NCBI Taxonomy" id="542762"/>
    <lineage>
        <taxon>Eukaryota</taxon>
        <taxon>Viridiplantae</taxon>
        <taxon>Streptophyta</taxon>
        <taxon>Embryophyta</taxon>
        <taxon>Tracheophyta</taxon>
        <taxon>Spermatophyta</taxon>
        <taxon>Magnoliopsida</taxon>
        <taxon>eudicotyledons</taxon>
        <taxon>Gunneridae</taxon>
        <taxon>Pentapetalae</taxon>
        <taxon>asterids</taxon>
        <taxon>Ericales</taxon>
        <taxon>Theaceae</taxon>
        <taxon>Camellia</taxon>
    </lineage>
</organism>
<evidence type="ECO:0000256" key="6">
    <source>
        <dbReference type="RuleBase" id="RU362057"/>
    </source>
</evidence>
<dbReference type="InterPro" id="IPR035595">
    <property type="entry name" value="UDP_glycos_trans_CS"/>
</dbReference>
<keyword evidence="2 5" id="KW-0328">Glycosyltransferase</keyword>
<dbReference type="CDD" id="cd03784">
    <property type="entry name" value="GT1_Gtf-like"/>
    <property type="match status" value="1"/>
</dbReference>
<dbReference type="GO" id="GO:0009813">
    <property type="term" value="P:flavonoid biosynthetic process"/>
    <property type="evidence" value="ECO:0007669"/>
    <property type="project" value="UniProtKB-KW"/>
</dbReference>
<evidence type="ECO:0000256" key="1">
    <source>
        <dbReference type="ARBA" id="ARBA00009995"/>
    </source>
</evidence>
<feature type="compositionally biased region" description="Basic and acidic residues" evidence="7">
    <location>
        <begin position="551"/>
        <end position="561"/>
    </location>
</feature>
<reference evidence="9 10" key="1">
    <citation type="journal article" date="2018" name="Proc. Natl. Acad. Sci. U.S.A.">
        <title>Draft genome sequence of Camellia sinensis var. sinensis provides insights into the evolution of the tea genome and tea quality.</title>
        <authorList>
            <person name="Wei C."/>
            <person name="Yang H."/>
            <person name="Wang S."/>
            <person name="Zhao J."/>
            <person name="Liu C."/>
            <person name="Gao L."/>
            <person name="Xia E."/>
            <person name="Lu Y."/>
            <person name="Tai Y."/>
            <person name="She G."/>
            <person name="Sun J."/>
            <person name="Cao H."/>
            <person name="Tong W."/>
            <person name="Gao Q."/>
            <person name="Li Y."/>
            <person name="Deng W."/>
            <person name="Jiang X."/>
            <person name="Wang W."/>
            <person name="Chen Q."/>
            <person name="Zhang S."/>
            <person name="Li H."/>
            <person name="Wu J."/>
            <person name="Wang P."/>
            <person name="Li P."/>
            <person name="Shi C."/>
            <person name="Zheng F."/>
            <person name="Jian J."/>
            <person name="Huang B."/>
            <person name="Shan D."/>
            <person name="Shi M."/>
            <person name="Fang C."/>
            <person name="Yue Y."/>
            <person name="Li F."/>
            <person name="Li D."/>
            <person name="Wei S."/>
            <person name="Han B."/>
            <person name="Jiang C."/>
            <person name="Yin Y."/>
            <person name="Xia T."/>
            <person name="Zhang Z."/>
            <person name="Bennetzen J.L."/>
            <person name="Zhao S."/>
            <person name="Wan X."/>
        </authorList>
    </citation>
    <scope>NUCLEOTIDE SEQUENCE [LARGE SCALE GENOMIC DNA]</scope>
    <source>
        <strain evidence="10">cv. Shuchazao</strain>
        <tissue evidence="9">Leaf</tissue>
    </source>
</reference>
<dbReference type="STRING" id="542762.A0A4S4EPB6"/>
<gene>
    <name evidence="9" type="ORF">TEA_010851</name>
</gene>
<dbReference type="PANTHER" id="PTHR48044:SF87">
    <property type="entry name" value="GLUCOSYL_GLUCURONOSYL TRANSFERASES"/>
    <property type="match status" value="1"/>
</dbReference>
<dbReference type="GO" id="GO:0016138">
    <property type="term" value="P:glycoside biosynthetic process"/>
    <property type="evidence" value="ECO:0007669"/>
    <property type="project" value="UniProtKB-ARBA"/>
</dbReference>
<evidence type="ECO:0000256" key="5">
    <source>
        <dbReference type="RuleBase" id="RU003718"/>
    </source>
</evidence>
<feature type="compositionally biased region" description="Basic and acidic residues" evidence="7">
    <location>
        <begin position="452"/>
        <end position="466"/>
    </location>
</feature>
<evidence type="ECO:0000256" key="7">
    <source>
        <dbReference type="SAM" id="MobiDB-lite"/>
    </source>
</evidence>
<dbReference type="EMBL" id="SDRB02002964">
    <property type="protein sequence ID" value="THG18571.1"/>
    <property type="molecule type" value="Genomic_DNA"/>
</dbReference>
<dbReference type="Pfam" id="PF26168">
    <property type="entry name" value="Glyco_transf_N"/>
    <property type="match status" value="1"/>
</dbReference>
<dbReference type="PANTHER" id="PTHR48044">
    <property type="entry name" value="GLYCOSYLTRANSFERASE"/>
    <property type="match status" value="1"/>
</dbReference>
<keyword evidence="3 5" id="KW-0808">Transferase</keyword>
<dbReference type="FunFam" id="3.40.50.2000:FF:000060">
    <property type="entry name" value="Glycosyltransferase"/>
    <property type="match status" value="1"/>
</dbReference>
<evidence type="ECO:0000256" key="4">
    <source>
        <dbReference type="ARBA" id="ARBA00023241"/>
    </source>
</evidence>
<dbReference type="PROSITE" id="PS00375">
    <property type="entry name" value="UDPGT"/>
    <property type="match status" value="1"/>
</dbReference>
<feature type="region of interest" description="Disordered" evidence="7">
    <location>
        <begin position="524"/>
        <end position="592"/>
    </location>
</feature>
<dbReference type="Gene3D" id="3.40.50.2000">
    <property type="entry name" value="Glycogen Phosphorylase B"/>
    <property type="match status" value="2"/>
</dbReference>
<accession>A0A4S4EPB6</accession>
<feature type="domain" description="Glycosyltransferase N-terminal" evidence="8">
    <location>
        <begin position="7"/>
        <end position="221"/>
    </location>
</feature>
<dbReference type="EC" id="2.4.1.-" evidence="6"/>
<dbReference type="SUPFAM" id="SSF53756">
    <property type="entry name" value="UDP-Glycosyltransferase/glycogen phosphorylase"/>
    <property type="match status" value="1"/>
</dbReference>
<feature type="compositionally biased region" description="Basic residues" evidence="7">
    <location>
        <begin position="526"/>
        <end position="539"/>
    </location>
</feature>
<keyword evidence="4" id="KW-0284">Flavonoid biosynthesis</keyword>
<name>A0A4S4EPB6_CAMSN</name>
<dbReference type="Proteomes" id="UP000306102">
    <property type="component" value="Unassembled WGS sequence"/>
</dbReference>
<evidence type="ECO:0000259" key="8">
    <source>
        <dbReference type="Pfam" id="PF26168"/>
    </source>
</evidence>
<comment type="similarity">
    <text evidence="1 5">Belongs to the UDP-glycosyltransferase family.</text>
</comment>
<evidence type="ECO:0000313" key="10">
    <source>
        <dbReference type="Proteomes" id="UP000306102"/>
    </source>
</evidence>